<name>A0A502GM74_9BACT</name>
<accession>A0A502GM74</accession>
<dbReference type="Proteomes" id="UP000317646">
    <property type="component" value="Unassembled WGS sequence"/>
</dbReference>
<evidence type="ECO:0000313" key="2">
    <source>
        <dbReference type="Proteomes" id="UP000317646"/>
    </source>
</evidence>
<comment type="caution">
    <text evidence="1">The sequence shown here is derived from an EMBL/GenBank/DDBJ whole genome shotgun (WGS) entry which is preliminary data.</text>
</comment>
<dbReference type="AlphaFoldDB" id="A0A502GM74"/>
<evidence type="ECO:0000313" key="1">
    <source>
        <dbReference type="EMBL" id="TPG62400.1"/>
    </source>
</evidence>
<reference evidence="1 2" key="1">
    <citation type="journal article" date="2019" name="Environ. Microbiol.">
        <title>Species interactions and distinct microbial communities in high Arctic permafrost affected cryosols are associated with the CH4 and CO2 gas fluxes.</title>
        <authorList>
            <person name="Altshuler I."/>
            <person name="Hamel J."/>
            <person name="Turney S."/>
            <person name="Magnuson E."/>
            <person name="Levesque R."/>
            <person name="Greer C."/>
            <person name="Whyte L.G."/>
        </authorList>
    </citation>
    <scope>NUCLEOTIDE SEQUENCE [LARGE SCALE GENOMIC DNA]</scope>
    <source>
        <strain evidence="1 2">S9.2P</strain>
    </source>
</reference>
<protein>
    <submittedName>
        <fullName evidence="1">Uncharacterized protein</fullName>
    </submittedName>
</protein>
<dbReference type="EMBL" id="RCYZ01000009">
    <property type="protein sequence ID" value="TPG62400.1"/>
    <property type="molecule type" value="Genomic_DNA"/>
</dbReference>
<organism evidence="1 2">
    <name type="scientific">Hymenobacter nivis</name>
    <dbReference type="NCBI Taxonomy" id="1850093"/>
    <lineage>
        <taxon>Bacteria</taxon>
        <taxon>Pseudomonadati</taxon>
        <taxon>Bacteroidota</taxon>
        <taxon>Cytophagia</taxon>
        <taxon>Cytophagales</taxon>
        <taxon>Hymenobacteraceae</taxon>
        <taxon>Hymenobacter</taxon>
    </lineage>
</organism>
<gene>
    <name evidence="1" type="ORF">EAH73_19600</name>
</gene>
<sequence>MTKRPPWPYLLLLPLLVVLVFGNCGGGVRNVLSTTDGNTYQRLRAILVQERTNRAAVRHALRGKNRRFANSRIDSVKAARLDSLFRRDYFGYLQDKYTHRRRKLERQALRTNNRALIPAIRIPLNTH</sequence>
<proteinExistence type="predicted"/>
<dbReference type="RefSeq" id="WP_140469136.1">
    <property type="nucleotide sequence ID" value="NZ_RCYZ01000009.1"/>
</dbReference>
<keyword evidence="2" id="KW-1185">Reference proteome</keyword>